<gene>
    <name evidence="1" type="ORF">GGR46_001528</name>
</gene>
<dbReference type="NCBIfam" id="NF041925">
    <property type="entry name" value="QatC"/>
    <property type="match status" value="1"/>
</dbReference>
<dbReference type="EMBL" id="JACIEH010000001">
    <property type="protein sequence ID" value="MBB4097995.1"/>
    <property type="molecule type" value="Genomic_DNA"/>
</dbReference>
<accession>A0A7W6JR50</accession>
<name>A0A7W6JR50_9SPHN</name>
<dbReference type="InterPro" id="IPR049676">
    <property type="entry name" value="QatC"/>
</dbReference>
<protein>
    <recommendedName>
        <fullName evidence="3">7-cyano-7-deazaguanine synthase in queuosine biosynthesis</fullName>
    </recommendedName>
</protein>
<dbReference type="Gene3D" id="3.40.50.620">
    <property type="entry name" value="HUPs"/>
    <property type="match status" value="1"/>
</dbReference>
<proteinExistence type="predicted"/>
<dbReference type="RefSeq" id="WP_183996083.1">
    <property type="nucleotide sequence ID" value="NZ_JACIEH010000001.1"/>
</dbReference>
<reference evidence="1 2" key="1">
    <citation type="submission" date="2020-08" db="EMBL/GenBank/DDBJ databases">
        <title>Genomic Encyclopedia of Type Strains, Phase IV (KMG-IV): sequencing the most valuable type-strain genomes for metagenomic binning, comparative biology and taxonomic classification.</title>
        <authorList>
            <person name="Goeker M."/>
        </authorList>
    </citation>
    <scope>NUCLEOTIDE SEQUENCE [LARGE SCALE GENOMIC DNA]</scope>
    <source>
        <strain evidence="1 2">DSM 101806</strain>
    </source>
</reference>
<organism evidence="1 2">
    <name type="scientific">Sphingomonas kyeonggiensis</name>
    <dbReference type="NCBI Taxonomy" id="1268553"/>
    <lineage>
        <taxon>Bacteria</taxon>
        <taxon>Pseudomonadati</taxon>
        <taxon>Pseudomonadota</taxon>
        <taxon>Alphaproteobacteria</taxon>
        <taxon>Sphingomonadales</taxon>
        <taxon>Sphingomonadaceae</taxon>
        <taxon>Sphingomonas</taxon>
    </lineage>
</organism>
<evidence type="ECO:0008006" key="3">
    <source>
        <dbReference type="Google" id="ProtNLM"/>
    </source>
</evidence>
<dbReference type="Proteomes" id="UP000557392">
    <property type="component" value="Unassembled WGS sequence"/>
</dbReference>
<sequence length="449" mass="48478">MTRHLIVGRLGASDRAAIPKAADEQMTQLRFGAPDSLAFGLGHALDDLRKLGLHPSETGADLLVLAAHVHAADTRISRASESQDGWTREIRLVVPVSDPNLWQTTRQTLKRTLDFLTGDRWQIGFRARPRTHHALVAAPDEQLGGIPYDGISLFSGGLDSLIGAIDKLDAGHSPLFVSHAGESAVSTSQETCFDGLRQHFQRNDLDRLRVWMTFPNGLVEGVESESTTRGRSFLFFALAAAAGTGLGRPFEVQVPENGLIALNVPLDPLRLGAPSTRTTHPFYIARWNDLLGLLGVRGSLVNPYWDMTKGEMAAGCADQALLMSLAAGSLSCSSPAKARWQGLPQGHCGHCLPCLIRRASLLGRDPTPYILGDLTAAKLDTRKAEGVQVRAFQLAIERLRRNPDLAVTLVHKPGSLADVPHQTAALADVYRRGLVEVGLLLRGVRAGPA</sequence>
<evidence type="ECO:0000313" key="1">
    <source>
        <dbReference type="EMBL" id="MBB4097995.1"/>
    </source>
</evidence>
<comment type="caution">
    <text evidence="1">The sequence shown here is derived from an EMBL/GenBank/DDBJ whole genome shotgun (WGS) entry which is preliminary data.</text>
</comment>
<dbReference type="InterPro" id="IPR014729">
    <property type="entry name" value="Rossmann-like_a/b/a_fold"/>
</dbReference>
<dbReference type="AlphaFoldDB" id="A0A7W6JR50"/>
<keyword evidence="2" id="KW-1185">Reference proteome</keyword>
<dbReference type="SUPFAM" id="SSF52402">
    <property type="entry name" value="Adenine nucleotide alpha hydrolases-like"/>
    <property type="match status" value="1"/>
</dbReference>
<evidence type="ECO:0000313" key="2">
    <source>
        <dbReference type="Proteomes" id="UP000557392"/>
    </source>
</evidence>